<name>A0A2J0PBS1_9ENTR</name>
<evidence type="ECO:0000313" key="3">
    <source>
        <dbReference type="Proteomes" id="UP000230495"/>
    </source>
</evidence>
<feature type="domain" description="HDOD" evidence="1">
    <location>
        <begin position="200"/>
        <end position="391"/>
    </location>
</feature>
<dbReference type="OrthoDB" id="9804751at2"/>
<dbReference type="Pfam" id="PF08668">
    <property type="entry name" value="HDOD"/>
    <property type="match status" value="1"/>
</dbReference>
<organism evidence="2">
    <name type="scientific">Enterobacter kobei</name>
    <dbReference type="NCBI Taxonomy" id="208224"/>
    <lineage>
        <taxon>Bacteria</taxon>
        <taxon>Pseudomonadati</taxon>
        <taxon>Pseudomonadota</taxon>
        <taxon>Gammaproteobacteria</taxon>
        <taxon>Enterobacterales</taxon>
        <taxon>Enterobacteriaceae</taxon>
        <taxon>Enterobacter</taxon>
        <taxon>Enterobacter cloacae complex</taxon>
    </lineage>
</organism>
<dbReference type="PROSITE" id="PS51833">
    <property type="entry name" value="HDOD"/>
    <property type="match status" value="1"/>
</dbReference>
<dbReference type="PIRSF" id="PIRSF003180">
    <property type="entry name" value="DiGMPpdiest_YuxH"/>
    <property type="match status" value="1"/>
</dbReference>
<dbReference type="InterPro" id="IPR001633">
    <property type="entry name" value="EAL_dom"/>
</dbReference>
<dbReference type="Gene3D" id="3.20.20.450">
    <property type="entry name" value="EAL domain"/>
    <property type="match status" value="1"/>
</dbReference>
<accession>A0A2J0PBS1</accession>
<dbReference type="AlphaFoldDB" id="A0A2J0PBS1"/>
<protein>
    <submittedName>
        <fullName evidence="2">Diguanylate phosphodiesterase</fullName>
    </submittedName>
</protein>
<reference evidence="2 3" key="1">
    <citation type="journal article" date="2017" name="J. Antimicrob. Chemother.">
        <title>Characterization of the population structure, drug resistance mechanisms and plasmids of the community-associated Enterobacter cloacae complex in China.</title>
        <authorList>
            <person name="Zhou K."/>
            <person name="Yu W."/>
            <person name="Cao X."/>
            <person name="Shen P."/>
            <person name="Lu H."/>
            <person name="Luo Q."/>
            <person name="Rossen J.W.A."/>
            <person name="Xiao Y."/>
        </authorList>
    </citation>
    <scope>NUCLEOTIDE SEQUENCE [LARGE SCALE GENOMIC DNA]</scope>
    <source>
        <strain evidence="2">ECC1097</strain>
    </source>
</reference>
<dbReference type="InterPro" id="IPR014408">
    <property type="entry name" value="dGMP_Pdiesterase_EAL/HD-GYP"/>
</dbReference>
<evidence type="ECO:0000313" key="2">
    <source>
        <dbReference type="EMBL" id="PJD63569.1"/>
    </source>
</evidence>
<dbReference type="Gene3D" id="1.10.3210.10">
    <property type="entry name" value="Hypothetical protein af1432"/>
    <property type="match status" value="1"/>
</dbReference>
<dbReference type="PANTHER" id="PTHR33525">
    <property type="match status" value="1"/>
</dbReference>
<gene>
    <name evidence="2" type="ORF">B9Q37_26605</name>
</gene>
<dbReference type="InterPro" id="IPR035919">
    <property type="entry name" value="EAL_sf"/>
</dbReference>
<dbReference type="InterPro" id="IPR013976">
    <property type="entry name" value="HDOD"/>
</dbReference>
<dbReference type="SUPFAM" id="SSF109604">
    <property type="entry name" value="HD-domain/PDEase-like"/>
    <property type="match status" value="1"/>
</dbReference>
<proteinExistence type="predicted"/>
<dbReference type="PANTHER" id="PTHR33525:SF4">
    <property type="entry name" value="CYCLIC DI-GMP PHOSPHODIESTERASE CDGJ"/>
    <property type="match status" value="1"/>
</dbReference>
<dbReference type="InterPro" id="IPR052340">
    <property type="entry name" value="RNase_Y/CdgJ"/>
</dbReference>
<dbReference type="Proteomes" id="UP000230495">
    <property type="component" value="Unassembled WGS sequence"/>
</dbReference>
<dbReference type="Pfam" id="PF00563">
    <property type="entry name" value="EAL"/>
    <property type="match status" value="1"/>
</dbReference>
<dbReference type="SUPFAM" id="SSF141868">
    <property type="entry name" value="EAL domain-like"/>
    <property type="match status" value="1"/>
</dbReference>
<dbReference type="EMBL" id="NEEU01000074">
    <property type="protein sequence ID" value="PJD63569.1"/>
    <property type="molecule type" value="Genomic_DNA"/>
</dbReference>
<comment type="caution">
    <text evidence="2">The sequence shown here is derived from an EMBL/GenBank/DDBJ whole genome shotgun (WGS) entry which is preliminary data.</text>
</comment>
<dbReference type="RefSeq" id="WP_032666110.1">
    <property type="nucleotide sequence ID" value="NZ_JAKKZG010000180.1"/>
</dbReference>
<sequence>MYSFIARQPIFDTKMQTVAYELLFRDGMNNAFPDVSPEYATSRMISDQFLCIPVPRIANNHSSFINVPHQMIINGLGNTLPNEKVVIEILENAVPDDALFCAVKDMHDRGYQLALDDFTMDDEWDRFMQYISVIKFDVRDNDYEDIRQYIHRKSQLLQGIKFLAEKVETRDEFELYSRAGFALFQGFFFSRPEILRNKCLSQNPLPLSRLMMEVNRENPDFAAVERLLKTDLTLSYKIMRYVRNMLFKSHGIIQADNLTLKEMLMYLGGNELRRFVAVAALSNMGRSGISELYHLSMVRGKFCELIAGKINNVSLSYNAFICGLFSLLDVILELPMDDLIKQISIPQNVTAALCEHKGELFDILTLSLCYEKLNWEETAKICNTLNISEFTVIETMQAATKWADELAVC</sequence>
<evidence type="ECO:0000259" key="1">
    <source>
        <dbReference type="PROSITE" id="PS51833"/>
    </source>
</evidence>